<comment type="similarity">
    <text evidence="2 16">Belongs to the peptidase M1 family.</text>
</comment>
<organism evidence="21 22">
    <name type="scientific">Drosophila virilis</name>
    <name type="common">Fruit fly</name>
    <dbReference type="NCBI Taxonomy" id="7244"/>
    <lineage>
        <taxon>Eukaryota</taxon>
        <taxon>Metazoa</taxon>
        <taxon>Ecdysozoa</taxon>
        <taxon>Arthropoda</taxon>
        <taxon>Hexapoda</taxon>
        <taxon>Insecta</taxon>
        <taxon>Pterygota</taxon>
        <taxon>Neoptera</taxon>
        <taxon>Endopterygota</taxon>
        <taxon>Diptera</taxon>
        <taxon>Brachycera</taxon>
        <taxon>Muscomorpha</taxon>
        <taxon>Ephydroidea</taxon>
        <taxon>Drosophilidae</taxon>
        <taxon>Drosophila</taxon>
    </lineage>
</organism>
<evidence type="ECO:0000256" key="15">
    <source>
        <dbReference type="PIRSR" id="PIRSR634016-3"/>
    </source>
</evidence>
<keyword evidence="10 16" id="KW-0482">Metalloprotease</keyword>
<proteinExistence type="inferred from homology"/>
<evidence type="ECO:0000256" key="14">
    <source>
        <dbReference type="PIRSR" id="PIRSR634016-1"/>
    </source>
</evidence>
<keyword evidence="12" id="KW-0325">Glycoprotein</keyword>
<evidence type="ECO:0000259" key="18">
    <source>
        <dbReference type="Pfam" id="PF01433"/>
    </source>
</evidence>
<evidence type="ECO:0000256" key="16">
    <source>
        <dbReference type="RuleBase" id="RU364040"/>
    </source>
</evidence>
<feature type="chain" id="PRO_5006457562" description="Aminopeptidase" evidence="17">
    <location>
        <begin position="26"/>
        <end position="922"/>
    </location>
</feature>
<dbReference type="OrthoDB" id="10031169at2759"/>
<dbReference type="GO" id="GO:0070006">
    <property type="term" value="F:metalloaminopeptidase activity"/>
    <property type="evidence" value="ECO:0007669"/>
    <property type="project" value="TreeGrafter"/>
</dbReference>
<evidence type="ECO:0000256" key="4">
    <source>
        <dbReference type="ARBA" id="ARBA00022622"/>
    </source>
</evidence>
<dbReference type="InParanoid" id="B4M142"/>
<dbReference type="GO" id="GO:0005737">
    <property type="term" value="C:cytoplasm"/>
    <property type="evidence" value="ECO:0007669"/>
    <property type="project" value="TreeGrafter"/>
</dbReference>
<dbReference type="InterPro" id="IPR034016">
    <property type="entry name" value="M1_APN-typ"/>
</dbReference>
<evidence type="ECO:0000259" key="19">
    <source>
        <dbReference type="Pfam" id="PF11838"/>
    </source>
</evidence>
<keyword evidence="4" id="KW-0336">GPI-anchor</keyword>
<keyword evidence="13" id="KW-0449">Lipoprotein</keyword>
<feature type="domain" description="ERAP1-like C-terminal" evidence="19">
    <location>
        <begin position="568"/>
        <end position="878"/>
    </location>
</feature>
<dbReference type="GO" id="GO:0043171">
    <property type="term" value="P:peptide catabolic process"/>
    <property type="evidence" value="ECO:0007669"/>
    <property type="project" value="TreeGrafter"/>
</dbReference>
<dbReference type="Pfam" id="PF17900">
    <property type="entry name" value="Peptidase_M1_N"/>
    <property type="match status" value="1"/>
</dbReference>
<feature type="binding site" evidence="15">
    <location>
        <position position="337"/>
    </location>
    <ligand>
        <name>Zn(2+)</name>
        <dbReference type="ChEBI" id="CHEBI:29105"/>
        <note>catalytic</note>
    </ligand>
</feature>
<dbReference type="EMBL" id="CH940650">
    <property type="protein sequence ID" value="EDW67453.2"/>
    <property type="molecule type" value="Genomic_DNA"/>
</dbReference>
<evidence type="ECO:0000256" key="7">
    <source>
        <dbReference type="ARBA" id="ARBA00022729"/>
    </source>
</evidence>
<keyword evidence="16" id="KW-0812">Transmembrane</keyword>
<evidence type="ECO:0000256" key="5">
    <source>
        <dbReference type="ARBA" id="ARBA00022670"/>
    </source>
</evidence>
<dbReference type="Proteomes" id="UP000008792">
    <property type="component" value="Unassembled WGS sequence"/>
</dbReference>
<evidence type="ECO:0000256" key="11">
    <source>
        <dbReference type="ARBA" id="ARBA00023136"/>
    </source>
</evidence>
<dbReference type="Gene3D" id="1.10.390.10">
    <property type="entry name" value="Neutral Protease Domain 2"/>
    <property type="match status" value="1"/>
</dbReference>
<dbReference type="Pfam" id="PF11838">
    <property type="entry name" value="ERAP1_C"/>
    <property type="match status" value="1"/>
</dbReference>
<dbReference type="Pfam" id="PF01433">
    <property type="entry name" value="Peptidase_M1"/>
    <property type="match status" value="1"/>
</dbReference>
<keyword evidence="9 15" id="KW-0862">Zinc</keyword>
<feature type="binding site" evidence="15">
    <location>
        <position position="341"/>
    </location>
    <ligand>
        <name>Zn(2+)</name>
        <dbReference type="ChEBI" id="CHEBI:29105"/>
        <note>catalytic</note>
    </ligand>
</feature>
<dbReference type="InterPro" id="IPR024571">
    <property type="entry name" value="ERAP1-like_C_dom"/>
</dbReference>
<evidence type="ECO:0000256" key="6">
    <source>
        <dbReference type="ARBA" id="ARBA00022723"/>
    </source>
</evidence>
<comment type="subcellular location">
    <subcellularLocation>
        <location evidence="1">Cell membrane</location>
        <topology evidence="1">Lipid-anchor</topology>
        <topology evidence="1">GPI-anchor</topology>
    </subcellularLocation>
</comment>
<keyword evidence="8 16" id="KW-0378">Hydrolase</keyword>
<dbReference type="InterPro" id="IPR014782">
    <property type="entry name" value="Peptidase_M1_dom"/>
</dbReference>
<feature type="domain" description="Aminopeptidase N-like N-terminal" evidence="20">
    <location>
        <begin position="37"/>
        <end position="231"/>
    </location>
</feature>
<keyword evidence="3" id="KW-1003">Cell membrane</keyword>
<dbReference type="SUPFAM" id="SSF55486">
    <property type="entry name" value="Metalloproteases ('zincins'), catalytic domain"/>
    <property type="match status" value="1"/>
</dbReference>
<dbReference type="EC" id="3.4.11.-" evidence="16"/>
<evidence type="ECO:0000256" key="13">
    <source>
        <dbReference type="ARBA" id="ARBA00023288"/>
    </source>
</evidence>
<keyword evidence="11 16" id="KW-0472">Membrane</keyword>
<dbReference type="Gene3D" id="1.25.50.20">
    <property type="match status" value="1"/>
</dbReference>
<evidence type="ECO:0000313" key="22">
    <source>
        <dbReference type="Proteomes" id="UP000008792"/>
    </source>
</evidence>
<dbReference type="InterPro" id="IPR027268">
    <property type="entry name" value="Peptidase_M4/M1_CTD_sf"/>
</dbReference>
<name>B4M142_DROVI</name>
<gene>
    <name evidence="21" type="primary">Dvir\GJ23070</name>
    <name evidence="21" type="ORF">Dvir_GJ23070</name>
</gene>
<dbReference type="GO" id="GO:0042277">
    <property type="term" value="F:peptide binding"/>
    <property type="evidence" value="ECO:0007669"/>
    <property type="project" value="TreeGrafter"/>
</dbReference>
<comment type="cofactor">
    <cofactor evidence="15 16">
        <name>Zn(2+)</name>
        <dbReference type="ChEBI" id="CHEBI:29105"/>
    </cofactor>
    <text evidence="15 16">Binds 1 zinc ion per subunit.</text>
</comment>
<dbReference type="GO" id="GO:0006508">
    <property type="term" value="P:proteolysis"/>
    <property type="evidence" value="ECO:0007669"/>
    <property type="project" value="UniProtKB-KW"/>
</dbReference>
<dbReference type="PRINTS" id="PR00756">
    <property type="entry name" value="ALADIPTASE"/>
</dbReference>
<accession>B4M142</accession>
<evidence type="ECO:0000256" key="10">
    <source>
        <dbReference type="ARBA" id="ARBA00023049"/>
    </source>
</evidence>
<keyword evidence="7 17" id="KW-0732">Signal</keyword>
<keyword evidence="5 16" id="KW-0645">Protease</keyword>
<dbReference type="GO" id="GO:0098552">
    <property type="term" value="C:side of membrane"/>
    <property type="evidence" value="ECO:0007669"/>
    <property type="project" value="UniProtKB-KW"/>
</dbReference>
<feature type="domain" description="Peptidase M1 membrane alanine aminopeptidase" evidence="18">
    <location>
        <begin position="262"/>
        <end position="472"/>
    </location>
</feature>
<dbReference type="AlphaFoldDB" id="B4M142"/>
<evidence type="ECO:0000256" key="9">
    <source>
        <dbReference type="ARBA" id="ARBA00022833"/>
    </source>
</evidence>
<dbReference type="InterPro" id="IPR045357">
    <property type="entry name" value="Aminopeptidase_N-like_N"/>
</dbReference>
<keyword evidence="16" id="KW-0031">Aminopeptidase</keyword>
<feature type="binding site" evidence="15">
    <location>
        <position position="360"/>
    </location>
    <ligand>
        <name>Zn(2+)</name>
        <dbReference type="ChEBI" id="CHEBI:29105"/>
        <note>catalytic</note>
    </ligand>
</feature>
<evidence type="ECO:0000256" key="2">
    <source>
        <dbReference type="ARBA" id="ARBA00010136"/>
    </source>
</evidence>
<dbReference type="InterPro" id="IPR001930">
    <property type="entry name" value="Peptidase_M1"/>
</dbReference>
<dbReference type="Gene3D" id="2.60.40.1910">
    <property type="match status" value="1"/>
</dbReference>
<dbReference type="Gene3D" id="2.60.40.1730">
    <property type="entry name" value="tricorn interacting facor f3 domain"/>
    <property type="match status" value="1"/>
</dbReference>
<evidence type="ECO:0000313" key="21">
    <source>
        <dbReference type="EMBL" id="EDW67453.2"/>
    </source>
</evidence>
<evidence type="ECO:0000256" key="1">
    <source>
        <dbReference type="ARBA" id="ARBA00004609"/>
    </source>
</evidence>
<dbReference type="SUPFAM" id="SSF63737">
    <property type="entry name" value="Leukotriene A4 hydrolase N-terminal domain"/>
    <property type="match status" value="1"/>
</dbReference>
<evidence type="ECO:0000256" key="12">
    <source>
        <dbReference type="ARBA" id="ARBA00023180"/>
    </source>
</evidence>
<evidence type="ECO:0000256" key="3">
    <source>
        <dbReference type="ARBA" id="ARBA00022475"/>
    </source>
</evidence>
<keyword evidence="16" id="KW-1133">Transmembrane helix</keyword>
<dbReference type="PANTHER" id="PTHR11533">
    <property type="entry name" value="PROTEASE M1 ZINC METALLOPROTEASE"/>
    <property type="match status" value="1"/>
</dbReference>
<reference evidence="21 22" key="1">
    <citation type="journal article" date="2007" name="Nature">
        <title>Evolution of genes and genomes on the Drosophila phylogeny.</title>
        <authorList>
            <consortium name="Drosophila 12 Genomes Consortium"/>
            <person name="Clark A.G."/>
            <person name="Eisen M.B."/>
            <person name="Smith D.R."/>
            <person name="Bergman C.M."/>
            <person name="Oliver B."/>
            <person name="Markow T.A."/>
            <person name="Kaufman T.C."/>
            <person name="Kellis M."/>
            <person name="Gelbart W."/>
            <person name="Iyer V.N."/>
            <person name="Pollard D.A."/>
            <person name="Sackton T.B."/>
            <person name="Larracuente A.M."/>
            <person name="Singh N.D."/>
            <person name="Abad J.P."/>
            <person name="Abt D.N."/>
            <person name="Adryan B."/>
            <person name="Aguade M."/>
            <person name="Akashi H."/>
            <person name="Anderson W.W."/>
            <person name="Aquadro C.F."/>
            <person name="Ardell D.H."/>
            <person name="Arguello R."/>
            <person name="Artieri C.G."/>
            <person name="Barbash D.A."/>
            <person name="Barker D."/>
            <person name="Barsanti P."/>
            <person name="Batterham P."/>
            <person name="Batzoglou S."/>
            <person name="Begun D."/>
            <person name="Bhutkar A."/>
            <person name="Blanco E."/>
            <person name="Bosak S.A."/>
            <person name="Bradley R.K."/>
            <person name="Brand A.D."/>
            <person name="Brent M.R."/>
            <person name="Brooks A.N."/>
            <person name="Brown R.H."/>
            <person name="Butlin R.K."/>
            <person name="Caggese C."/>
            <person name="Calvi B.R."/>
            <person name="Bernardo de Carvalho A."/>
            <person name="Caspi A."/>
            <person name="Castrezana S."/>
            <person name="Celniker S.E."/>
            <person name="Chang J.L."/>
            <person name="Chapple C."/>
            <person name="Chatterji S."/>
            <person name="Chinwalla A."/>
            <person name="Civetta A."/>
            <person name="Clifton S.W."/>
            <person name="Comeron J.M."/>
            <person name="Costello J.C."/>
            <person name="Coyne J.A."/>
            <person name="Daub J."/>
            <person name="David R.G."/>
            <person name="Delcher A.L."/>
            <person name="Delehaunty K."/>
            <person name="Do C.B."/>
            <person name="Ebling H."/>
            <person name="Edwards K."/>
            <person name="Eickbush T."/>
            <person name="Evans J.D."/>
            <person name="Filipski A."/>
            <person name="Findeiss S."/>
            <person name="Freyhult E."/>
            <person name="Fulton L."/>
            <person name="Fulton R."/>
            <person name="Garcia A.C."/>
            <person name="Gardiner A."/>
            <person name="Garfield D.A."/>
            <person name="Garvin B.E."/>
            <person name="Gibson G."/>
            <person name="Gilbert D."/>
            <person name="Gnerre S."/>
            <person name="Godfrey J."/>
            <person name="Good R."/>
            <person name="Gotea V."/>
            <person name="Gravely B."/>
            <person name="Greenberg A.J."/>
            <person name="Griffiths-Jones S."/>
            <person name="Gross S."/>
            <person name="Guigo R."/>
            <person name="Gustafson E.A."/>
            <person name="Haerty W."/>
            <person name="Hahn M.W."/>
            <person name="Halligan D.L."/>
            <person name="Halpern A.L."/>
            <person name="Halter G.M."/>
            <person name="Han M.V."/>
            <person name="Heger A."/>
            <person name="Hillier L."/>
            <person name="Hinrichs A.S."/>
            <person name="Holmes I."/>
            <person name="Hoskins R.A."/>
            <person name="Hubisz M.J."/>
            <person name="Hultmark D."/>
            <person name="Huntley M.A."/>
            <person name="Jaffe D.B."/>
            <person name="Jagadeeshan S."/>
            <person name="Jeck W.R."/>
            <person name="Johnson J."/>
            <person name="Jones C.D."/>
            <person name="Jordan W.C."/>
            <person name="Karpen G.H."/>
            <person name="Kataoka E."/>
            <person name="Keightley P.D."/>
            <person name="Kheradpour P."/>
            <person name="Kirkness E.F."/>
            <person name="Koerich L.B."/>
            <person name="Kristiansen K."/>
            <person name="Kudrna D."/>
            <person name="Kulathinal R.J."/>
            <person name="Kumar S."/>
            <person name="Kwok R."/>
            <person name="Lander E."/>
            <person name="Langley C.H."/>
            <person name="Lapoint R."/>
            <person name="Lazzaro B.P."/>
            <person name="Lee S.J."/>
            <person name="Levesque L."/>
            <person name="Li R."/>
            <person name="Lin C.F."/>
            <person name="Lin M.F."/>
            <person name="Lindblad-Toh K."/>
            <person name="Llopart A."/>
            <person name="Long M."/>
            <person name="Low L."/>
            <person name="Lozovsky E."/>
            <person name="Lu J."/>
            <person name="Luo M."/>
            <person name="Machado C.A."/>
            <person name="Makalowski W."/>
            <person name="Marzo M."/>
            <person name="Matsuda M."/>
            <person name="Matzkin L."/>
            <person name="McAllister B."/>
            <person name="McBride C.S."/>
            <person name="McKernan B."/>
            <person name="McKernan K."/>
            <person name="Mendez-Lago M."/>
            <person name="Minx P."/>
            <person name="Mollenhauer M.U."/>
            <person name="Montooth K."/>
            <person name="Mount S.M."/>
            <person name="Mu X."/>
            <person name="Myers E."/>
            <person name="Negre B."/>
            <person name="Newfeld S."/>
            <person name="Nielsen R."/>
            <person name="Noor M.A."/>
            <person name="O'Grady P."/>
            <person name="Pachter L."/>
            <person name="Papaceit M."/>
            <person name="Parisi M.J."/>
            <person name="Parisi M."/>
            <person name="Parts L."/>
            <person name="Pedersen J.S."/>
            <person name="Pesole G."/>
            <person name="Phillippy A.M."/>
            <person name="Ponting C.P."/>
            <person name="Pop M."/>
            <person name="Porcelli D."/>
            <person name="Powell J.R."/>
            <person name="Prohaska S."/>
            <person name="Pruitt K."/>
            <person name="Puig M."/>
            <person name="Quesneville H."/>
            <person name="Ram K.R."/>
            <person name="Rand D."/>
            <person name="Rasmussen M.D."/>
            <person name="Reed L.K."/>
            <person name="Reenan R."/>
            <person name="Reily A."/>
            <person name="Remington K.A."/>
            <person name="Rieger T.T."/>
            <person name="Ritchie M.G."/>
            <person name="Robin C."/>
            <person name="Rogers Y.H."/>
            <person name="Rohde C."/>
            <person name="Rozas J."/>
            <person name="Rubenfield M.J."/>
            <person name="Ruiz A."/>
            <person name="Russo S."/>
            <person name="Salzberg S.L."/>
            <person name="Sanchez-Gracia A."/>
            <person name="Saranga D.J."/>
            <person name="Sato H."/>
            <person name="Schaeffer S.W."/>
            <person name="Schatz M.C."/>
            <person name="Schlenke T."/>
            <person name="Schwartz R."/>
            <person name="Segarra C."/>
            <person name="Singh R.S."/>
            <person name="Sirot L."/>
            <person name="Sirota M."/>
            <person name="Sisneros N.B."/>
            <person name="Smith C.D."/>
            <person name="Smith T.F."/>
            <person name="Spieth J."/>
            <person name="Stage D.E."/>
            <person name="Stark A."/>
            <person name="Stephan W."/>
            <person name="Strausberg R.L."/>
            <person name="Strempel S."/>
            <person name="Sturgill D."/>
            <person name="Sutton G."/>
            <person name="Sutton G.G."/>
            <person name="Tao W."/>
            <person name="Teichmann S."/>
            <person name="Tobari Y.N."/>
            <person name="Tomimura Y."/>
            <person name="Tsolas J.M."/>
            <person name="Valente V.L."/>
            <person name="Venter E."/>
            <person name="Venter J.C."/>
            <person name="Vicario S."/>
            <person name="Vieira F.G."/>
            <person name="Vilella A.J."/>
            <person name="Villasante A."/>
            <person name="Walenz B."/>
            <person name="Wang J."/>
            <person name="Wasserman M."/>
            <person name="Watts T."/>
            <person name="Wilson D."/>
            <person name="Wilson R.K."/>
            <person name="Wing R.A."/>
            <person name="Wolfner M.F."/>
            <person name="Wong A."/>
            <person name="Wong G.K."/>
            <person name="Wu C.I."/>
            <person name="Wu G."/>
            <person name="Yamamoto D."/>
            <person name="Yang H.P."/>
            <person name="Yang S.P."/>
            <person name="Yorke J.A."/>
            <person name="Yoshida K."/>
            <person name="Zdobnov E."/>
            <person name="Zhang P."/>
            <person name="Zhang Y."/>
            <person name="Zimin A.V."/>
            <person name="Baldwin J."/>
            <person name="Abdouelleil A."/>
            <person name="Abdulkadir J."/>
            <person name="Abebe A."/>
            <person name="Abera B."/>
            <person name="Abreu J."/>
            <person name="Acer S.C."/>
            <person name="Aftuck L."/>
            <person name="Alexander A."/>
            <person name="An P."/>
            <person name="Anderson E."/>
            <person name="Anderson S."/>
            <person name="Arachi H."/>
            <person name="Azer M."/>
            <person name="Bachantsang P."/>
            <person name="Barry A."/>
            <person name="Bayul T."/>
            <person name="Berlin A."/>
            <person name="Bessette D."/>
            <person name="Bloom T."/>
            <person name="Blye J."/>
            <person name="Boguslavskiy L."/>
            <person name="Bonnet C."/>
            <person name="Boukhgalter B."/>
            <person name="Bourzgui I."/>
            <person name="Brown A."/>
            <person name="Cahill P."/>
            <person name="Channer S."/>
            <person name="Cheshatsang Y."/>
            <person name="Chuda L."/>
            <person name="Citroen M."/>
            <person name="Collymore A."/>
            <person name="Cooke P."/>
            <person name="Costello M."/>
            <person name="D'Aco K."/>
            <person name="Daza R."/>
            <person name="De Haan G."/>
            <person name="DeGray S."/>
            <person name="DeMaso C."/>
            <person name="Dhargay N."/>
            <person name="Dooley K."/>
            <person name="Dooley E."/>
            <person name="Doricent M."/>
            <person name="Dorje P."/>
            <person name="Dorjee K."/>
            <person name="Dupes A."/>
            <person name="Elong R."/>
            <person name="Falk J."/>
            <person name="Farina A."/>
            <person name="Faro S."/>
            <person name="Ferguson D."/>
            <person name="Fisher S."/>
            <person name="Foley C.D."/>
            <person name="Franke A."/>
            <person name="Friedrich D."/>
            <person name="Gadbois L."/>
            <person name="Gearin G."/>
            <person name="Gearin C.R."/>
            <person name="Giannoukos G."/>
            <person name="Goode T."/>
            <person name="Graham J."/>
            <person name="Grandbois E."/>
            <person name="Grewal S."/>
            <person name="Gyaltsen K."/>
            <person name="Hafez N."/>
            <person name="Hagos B."/>
            <person name="Hall J."/>
            <person name="Henson C."/>
            <person name="Hollinger A."/>
            <person name="Honan T."/>
            <person name="Huard M.D."/>
            <person name="Hughes L."/>
            <person name="Hurhula B."/>
            <person name="Husby M.E."/>
            <person name="Kamat A."/>
            <person name="Kanga B."/>
            <person name="Kashin S."/>
            <person name="Khazanovich D."/>
            <person name="Kisner P."/>
            <person name="Lance K."/>
            <person name="Lara M."/>
            <person name="Lee W."/>
            <person name="Lennon N."/>
            <person name="Letendre F."/>
            <person name="LeVine R."/>
            <person name="Lipovsky A."/>
            <person name="Liu X."/>
            <person name="Liu J."/>
            <person name="Liu S."/>
            <person name="Lokyitsang T."/>
            <person name="Lokyitsang Y."/>
            <person name="Lubonja R."/>
            <person name="Lui A."/>
            <person name="MacDonald P."/>
            <person name="Magnisalis V."/>
            <person name="Maru K."/>
            <person name="Matthews C."/>
            <person name="McCusker W."/>
            <person name="McDonough S."/>
            <person name="Mehta T."/>
            <person name="Meldrim J."/>
            <person name="Meneus L."/>
            <person name="Mihai O."/>
            <person name="Mihalev A."/>
            <person name="Mihova T."/>
            <person name="Mittelman R."/>
            <person name="Mlenga V."/>
            <person name="Montmayeur A."/>
            <person name="Mulrain L."/>
            <person name="Navidi A."/>
            <person name="Naylor J."/>
            <person name="Negash T."/>
            <person name="Nguyen T."/>
            <person name="Nguyen N."/>
            <person name="Nicol R."/>
            <person name="Norbu C."/>
            <person name="Norbu N."/>
            <person name="Novod N."/>
            <person name="O'Neill B."/>
            <person name="Osman S."/>
            <person name="Markiewicz E."/>
            <person name="Oyono O.L."/>
            <person name="Patti C."/>
            <person name="Phunkhang P."/>
            <person name="Pierre F."/>
            <person name="Priest M."/>
            <person name="Raghuraman S."/>
            <person name="Rege F."/>
            <person name="Reyes R."/>
            <person name="Rise C."/>
            <person name="Rogov P."/>
            <person name="Ross K."/>
            <person name="Ryan E."/>
            <person name="Settipalli S."/>
            <person name="Shea T."/>
            <person name="Sherpa N."/>
            <person name="Shi L."/>
            <person name="Shih D."/>
            <person name="Sparrow T."/>
            <person name="Spaulding J."/>
            <person name="Stalker J."/>
            <person name="Stange-Thomann N."/>
            <person name="Stavropoulos S."/>
            <person name="Stone C."/>
            <person name="Strader C."/>
            <person name="Tesfaye S."/>
            <person name="Thomson T."/>
            <person name="Thoulutsang Y."/>
            <person name="Thoulutsang D."/>
            <person name="Topham K."/>
            <person name="Topping I."/>
            <person name="Tsamla T."/>
            <person name="Vassiliev H."/>
            <person name="Vo A."/>
            <person name="Wangchuk T."/>
            <person name="Wangdi T."/>
            <person name="Weiand M."/>
            <person name="Wilkinson J."/>
            <person name="Wilson A."/>
            <person name="Yadav S."/>
            <person name="Young G."/>
            <person name="Yu Q."/>
            <person name="Zembek L."/>
            <person name="Zhong D."/>
            <person name="Zimmer A."/>
            <person name="Zwirko Z."/>
            <person name="Jaffe D.B."/>
            <person name="Alvarez P."/>
            <person name="Brockman W."/>
            <person name="Butler J."/>
            <person name="Chin C."/>
            <person name="Gnerre S."/>
            <person name="Grabherr M."/>
            <person name="Kleber M."/>
            <person name="Mauceli E."/>
            <person name="MacCallum I."/>
        </authorList>
    </citation>
    <scope>NUCLEOTIDE SEQUENCE [LARGE SCALE GENOMIC DNA]</scope>
    <source>
        <strain evidence="22">Tucson 15010-1051.87</strain>
    </source>
</reference>
<dbReference type="HOGENOM" id="CLU_003705_5_1_1"/>
<dbReference type="CDD" id="cd09601">
    <property type="entry name" value="M1_APN-Q_like"/>
    <property type="match status" value="1"/>
</dbReference>
<feature type="active site" description="Proton acceptor" evidence="14">
    <location>
        <position position="338"/>
    </location>
</feature>
<dbReference type="KEGG" id="dvi:6630851"/>
<dbReference type="GO" id="GO:0008270">
    <property type="term" value="F:zinc ion binding"/>
    <property type="evidence" value="ECO:0007669"/>
    <property type="project" value="UniProtKB-UniRule"/>
</dbReference>
<dbReference type="InterPro" id="IPR042097">
    <property type="entry name" value="Aminopeptidase_N-like_N_sf"/>
</dbReference>
<evidence type="ECO:0000256" key="8">
    <source>
        <dbReference type="ARBA" id="ARBA00022801"/>
    </source>
</evidence>
<keyword evidence="6 15" id="KW-0479">Metal-binding</keyword>
<sequence length="922" mass="105958">MNSCRIRIWPLIALLSLAWIGSNECALNYRLEGSVVPIFYNLTIGLRGDADNPGTQFDGEVFITLKAVLADVKEITLHKDISINIEECSLYDAADQLVESGLNARLTTEEQTQQLTVPLTQSLAVEANYTLYFKYTGKVQSDTVGLFSASYIDEATMKTKWVLLTQMQPINARLVFPCFDEPALKAKFEVHIGRPSGLSVVSNTELTRTTDEGNNRFTDHFKVTPIMSTYLLAFVVSEYQARGNSSLSILTRPAYYNYTEFSYSVAERVLPAFGELFQQSYQQLGNELLQYATTPRFPHNSMENWGLVIFKDKVVLEQPGVTDGWTQKEFTIRNIVHENAHMWFGNSVTCKWWSYIWLHEGFARYYEFFMGHELYPEYQLDQQFLVHKLHNALLRDSQNFTQPMTSPLGSILTPADIDYKFDKLTFDKAASVIRMWRIAMGEEHFNLAIQEFLQHYYLSSTSPTGLYVLLNDHWPVQESVLNQSYYDFTIQVGYPRIIVSLNLKDHMLSWEQQRFLLNASDGSDPTLRYTVPITYTTNLSPNFQNLTPAFYIKKSNDYNYWSDEPIDWVIVNLKQANYYRVFYNEPLLGRIQVALTKTEHSGIPVENRAAIIDDLFNFALAGLIDYVEVFEFMEYMSTETEYIPWYAAYVGMERIAKRLTPQQLPNFNKYLSDIAVTVLDKLGVGWTSGDKVLDVYNRNQQVAWLCKYQNSNCTNQVKELFEGGMEKPSPDYRETFYCAASRSGGYSRILEYYAKETNYIDREIYWRAASCTRDYRTHYQNEILGKGNSVDLKIAGLAQLYEQNPDLVTPIFQMITEDIAQLAEALESWPKTAQALSDLTDYFTTREQQQLFSNFYKESQTLFGSSAVTLSQALATVDSNVQWAEQRLGKLVSFLAQRNGAAGLTMPLMMMMWTLVGFLLKL</sequence>
<keyword evidence="22" id="KW-1185">Reference proteome</keyword>
<feature type="signal peptide" evidence="17">
    <location>
        <begin position="1"/>
        <end position="25"/>
    </location>
</feature>
<dbReference type="MEROPS" id="M01.A05"/>
<dbReference type="GO" id="GO:0005886">
    <property type="term" value="C:plasma membrane"/>
    <property type="evidence" value="ECO:0007669"/>
    <property type="project" value="UniProtKB-SubCell"/>
</dbReference>
<dbReference type="PANTHER" id="PTHR11533:SF301">
    <property type="entry name" value="AMINOPEPTIDASE"/>
    <property type="match status" value="1"/>
</dbReference>
<dbReference type="eggNOG" id="KOG1046">
    <property type="taxonomic scope" value="Eukaryota"/>
</dbReference>
<dbReference type="STRING" id="7244.B4M142"/>
<dbReference type="FunFam" id="2.60.40.1910:FF:000008">
    <property type="entry name" value="Aminopeptidase"/>
    <property type="match status" value="1"/>
</dbReference>
<evidence type="ECO:0000256" key="17">
    <source>
        <dbReference type="SAM" id="SignalP"/>
    </source>
</evidence>
<protein>
    <recommendedName>
        <fullName evidence="16">Aminopeptidase</fullName>
        <ecNumber evidence="16">3.4.11.-</ecNumber>
    </recommendedName>
</protein>
<feature type="transmembrane region" description="Helical" evidence="16">
    <location>
        <begin position="900"/>
        <end position="920"/>
    </location>
</feature>
<evidence type="ECO:0000259" key="20">
    <source>
        <dbReference type="Pfam" id="PF17900"/>
    </source>
</evidence>
<dbReference type="InterPro" id="IPR050344">
    <property type="entry name" value="Peptidase_M1_aminopeptidases"/>
</dbReference>
<dbReference type="GO" id="GO:0005615">
    <property type="term" value="C:extracellular space"/>
    <property type="evidence" value="ECO:0007669"/>
    <property type="project" value="TreeGrafter"/>
</dbReference>